<feature type="signal peptide" evidence="1">
    <location>
        <begin position="1"/>
        <end position="20"/>
    </location>
</feature>
<keyword evidence="3" id="KW-1185">Reference proteome</keyword>
<dbReference type="RefSeq" id="WP_176266514.1">
    <property type="nucleotide sequence ID" value="NZ_JABWGV010000001.1"/>
</dbReference>
<evidence type="ECO:0000313" key="3">
    <source>
        <dbReference type="Proteomes" id="UP000561438"/>
    </source>
</evidence>
<accession>A0A850H0L9</accession>
<comment type="caution">
    <text evidence="2">The sequence shown here is derived from an EMBL/GenBank/DDBJ whole genome shotgun (WGS) entry which is preliminary data.</text>
</comment>
<proteinExistence type="predicted"/>
<name>A0A850H0L9_9SPHN</name>
<dbReference type="PROSITE" id="PS51257">
    <property type="entry name" value="PROKAR_LIPOPROTEIN"/>
    <property type="match status" value="1"/>
</dbReference>
<evidence type="ECO:0008006" key="4">
    <source>
        <dbReference type="Google" id="ProtNLM"/>
    </source>
</evidence>
<organism evidence="2 3">
    <name type="scientific">Qipengyuania atrilutea</name>
    <dbReference type="NCBI Taxonomy" id="2744473"/>
    <lineage>
        <taxon>Bacteria</taxon>
        <taxon>Pseudomonadati</taxon>
        <taxon>Pseudomonadota</taxon>
        <taxon>Alphaproteobacteria</taxon>
        <taxon>Sphingomonadales</taxon>
        <taxon>Erythrobacteraceae</taxon>
        <taxon>Qipengyuania</taxon>
    </lineage>
</organism>
<evidence type="ECO:0000313" key="2">
    <source>
        <dbReference type="EMBL" id="NVD44256.1"/>
    </source>
</evidence>
<reference evidence="2 3" key="1">
    <citation type="submission" date="2020-06" db="EMBL/GenBank/DDBJ databases">
        <title>Altererythrobacter sp. HHU K3-1.</title>
        <authorList>
            <person name="Zhang D."/>
            <person name="Xue H."/>
        </authorList>
    </citation>
    <scope>NUCLEOTIDE SEQUENCE [LARGE SCALE GENOMIC DNA]</scope>
    <source>
        <strain evidence="2 3">HHU K3-1</strain>
    </source>
</reference>
<evidence type="ECO:0000256" key="1">
    <source>
        <dbReference type="SAM" id="SignalP"/>
    </source>
</evidence>
<feature type="chain" id="PRO_5032863772" description="Lipoprotein" evidence="1">
    <location>
        <begin position="21"/>
        <end position="177"/>
    </location>
</feature>
<gene>
    <name evidence="2" type="ORF">HUV48_04395</name>
</gene>
<keyword evidence="1" id="KW-0732">Signal</keyword>
<dbReference type="AlphaFoldDB" id="A0A850H0L9"/>
<protein>
    <recommendedName>
        <fullName evidence="4">Lipoprotein</fullName>
    </recommendedName>
</protein>
<dbReference type="EMBL" id="JABWGV010000001">
    <property type="protein sequence ID" value="NVD44256.1"/>
    <property type="molecule type" value="Genomic_DNA"/>
</dbReference>
<sequence>MKPIYLHLTGALALSFTLAACIPSAPEPAPVPTPTPTPAPAPPPPPTVVQPVYDNWMDAPQTPGDWTYRSESGSSLASFDPANVTLRCDRTNGQISLMRSVENGSSTAMTIRTETADRTLQAQQMRGPQIVATLQARDPLLDAMALSKGRFAIETPGETTLYLPAWAEVTRVIEDCR</sequence>
<dbReference type="Proteomes" id="UP000561438">
    <property type="component" value="Unassembled WGS sequence"/>
</dbReference>